<evidence type="ECO:0000256" key="1">
    <source>
        <dbReference type="SAM" id="MobiDB-lite"/>
    </source>
</evidence>
<sequence>MMRMNETSQRPTGEIQPAFSSDQLASYRPYPGAMGVNNMVPTGGTFQGYPAPFLPGAISSNNLSPADLSAQNITAAYFAGISPYSNFADLFAQNNTAA</sequence>
<proteinExistence type="predicted"/>
<name>F8QFG9_SERL3</name>
<evidence type="ECO:0000313" key="2">
    <source>
        <dbReference type="EMBL" id="EGN92953.1"/>
    </source>
</evidence>
<dbReference type="EMBL" id="GL945496">
    <property type="protein sequence ID" value="EGN92953.1"/>
    <property type="molecule type" value="Genomic_DNA"/>
</dbReference>
<organism evidence="3">
    <name type="scientific">Serpula lacrymans var. lacrymans (strain S7.3)</name>
    <name type="common">Dry rot fungus</name>
    <dbReference type="NCBI Taxonomy" id="936435"/>
    <lineage>
        <taxon>Eukaryota</taxon>
        <taxon>Fungi</taxon>
        <taxon>Dikarya</taxon>
        <taxon>Basidiomycota</taxon>
        <taxon>Agaricomycotina</taxon>
        <taxon>Agaricomycetes</taxon>
        <taxon>Agaricomycetidae</taxon>
        <taxon>Boletales</taxon>
        <taxon>Coniophorineae</taxon>
        <taxon>Serpulaceae</taxon>
        <taxon>Serpula</taxon>
    </lineage>
</organism>
<dbReference type="Proteomes" id="UP000008063">
    <property type="component" value="Unassembled WGS sequence"/>
</dbReference>
<evidence type="ECO:0000313" key="3">
    <source>
        <dbReference type="Proteomes" id="UP000008063"/>
    </source>
</evidence>
<dbReference type="HOGENOM" id="CLU_2339318_0_0_1"/>
<feature type="compositionally biased region" description="Polar residues" evidence="1">
    <location>
        <begin position="1"/>
        <end position="11"/>
    </location>
</feature>
<keyword evidence="3" id="KW-1185">Reference proteome</keyword>
<accession>F8QFG9</accession>
<feature type="non-terminal residue" evidence="2">
    <location>
        <position position="98"/>
    </location>
</feature>
<dbReference type="AlphaFoldDB" id="F8QFG9"/>
<reference evidence="3" key="1">
    <citation type="journal article" date="2011" name="Science">
        <title>The plant cell wall-decomposing machinery underlies the functional diversity of forest fungi.</title>
        <authorList>
            <person name="Eastwood D.C."/>
            <person name="Floudas D."/>
            <person name="Binder M."/>
            <person name="Majcherczyk A."/>
            <person name="Schneider P."/>
            <person name="Aerts A."/>
            <person name="Asiegbu F.O."/>
            <person name="Baker S.E."/>
            <person name="Barry K."/>
            <person name="Bendiksby M."/>
            <person name="Blumentritt M."/>
            <person name="Coutinho P.M."/>
            <person name="Cullen D."/>
            <person name="de Vries R.P."/>
            <person name="Gathman A."/>
            <person name="Goodell B."/>
            <person name="Henrissat B."/>
            <person name="Ihrmark K."/>
            <person name="Kauserud H."/>
            <person name="Kohler A."/>
            <person name="LaButti K."/>
            <person name="Lapidus A."/>
            <person name="Lavin J.L."/>
            <person name="Lee Y.-H."/>
            <person name="Lindquist E."/>
            <person name="Lilly W."/>
            <person name="Lucas S."/>
            <person name="Morin E."/>
            <person name="Murat C."/>
            <person name="Oguiza J.A."/>
            <person name="Park J."/>
            <person name="Pisabarro A.G."/>
            <person name="Riley R."/>
            <person name="Rosling A."/>
            <person name="Salamov A."/>
            <person name="Schmidt O."/>
            <person name="Schmutz J."/>
            <person name="Skrede I."/>
            <person name="Stenlid J."/>
            <person name="Wiebenga A."/>
            <person name="Xie X."/>
            <person name="Kuees U."/>
            <person name="Hibbett D.S."/>
            <person name="Hoffmeister D."/>
            <person name="Hoegberg N."/>
            <person name="Martin F."/>
            <person name="Grigoriev I.V."/>
            <person name="Watkinson S.C."/>
        </authorList>
    </citation>
    <scope>NUCLEOTIDE SEQUENCE [LARGE SCALE GENOMIC DNA]</scope>
    <source>
        <strain evidence="3">strain S7.3</strain>
    </source>
</reference>
<feature type="region of interest" description="Disordered" evidence="1">
    <location>
        <begin position="1"/>
        <end position="21"/>
    </location>
</feature>
<dbReference type="InParanoid" id="F8QFG9"/>
<gene>
    <name evidence="2" type="ORF">SERLA73DRAFT_190322</name>
</gene>
<protein>
    <submittedName>
        <fullName evidence="2">Uncharacterized protein</fullName>
    </submittedName>
</protein>